<dbReference type="PANTHER" id="PTHR12221">
    <property type="entry name" value="PESCADILLO - RELATED"/>
    <property type="match status" value="1"/>
</dbReference>
<dbReference type="PROSITE" id="PS50172">
    <property type="entry name" value="BRCT"/>
    <property type="match status" value="1"/>
</dbReference>
<dbReference type="SUPFAM" id="SSF48425">
    <property type="entry name" value="Sec7 domain"/>
    <property type="match status" value="1"/>
</dbReference>
<evidence type="ECO:0000256" key="4">
    <source>
        <dbReference type="HAMAP-Rule" id="MF_03028"/>
    </source>
</evidence>
<dbReference type="InterPro" id="IPR041681">
    <property type="entry name" value="PH_9"/>
</dbReference>
<dbReference type="HAMAP" id="MF_03028">
    <property type="entry name" value="Pescadillo"/>
    <property type="match status" value="1"/>
</dbReference>
<feature type="domain" description="SEC7" evidence="8">
    <location>
        <begin position="1045"/>
        <end position="1211"/>
    </location>
</feature>
<dbReference type="GO" id="GO:0003723">
    <property type="term" value="F:RNA binding"/>
    <property type="evidence" value="ECO:0007669"/>
    <property type="project" value="TreeGrafter"/>
</dbReference>
<dbReference type="InterPro" id="IPR001357">
    <property type="entry name" value="BRCT_dom"/>
</dbReference>
<dbReference type="GO" id="GO:0005085">
    <property type="term" value="F:guanyl-nucleotide exchange factor activity"/>
    <property type="evidence" value="ECO:0007669"/>
    <property type="project" value="InterPro"/>
</dbReference>
<comment type="similarity">
    <text evidence="4">Belongs to the pescadillo family.</text>
</comment>
<dbReference type="Pfam" id="PF15410">
    <property type="entry name" value="PH_9"/>
    <property type="match status" value="1"/>
</dbReference>
<comment type="subunit">
    <text evidence="4">Component of the NOP7 complex, composed of ERB1, NOP7 and YTM1. Within the NOP7 complex ERB1 appears to interact directly with NOP7 and YTM1. The NOP7 complex also associates with the 66S pre-ribosome.</text>
</comment>
<evidence type="ECO:0000256" key="5">
    <source>
        <dbReference type="SAM" id="MobiDB-lite"/>
    </source>
</evidence>
<dbReference type="Pfam" id="PF06732">
    <property type="entry name" value="Pescadillo_N"/>
    <property type="match status" value="1"/>
</dbReference>
<dbReference type="PROSITE" id="PS50003">
    <property type="entry name" value="PH_DOMAIN"/>
    <property type="match status" value="1"/>
</dbReference>
<feature type="compositionally biased region" description="Acidic residues" evidence="5">
    <location>
        <begin position="489"/>
        <end position="511"/>
    </location>
</feature>
<keyword evidence="2 4" id="KW-0698">rRNA processing</keyword>
<dbReference type="GO" id="GO:0043021">
    <property type="term" value="F:ribonucleoprotein complex binding"/>
    <property type="evidence" value="ECO:0007669"/>
    <property type="project" value="UniProtKB-UniRule"/>
</dbReference>
<dbReference type="InterPro" id="IPR000904">
    <property type="entry name" value="Sec7_dom"/>
</dbReference>
<feature type="compositionally biased region" description="Polar residues" evidence="5">
    <location>
        <begin position="1633"/>
        <end position="1646"/>
    </location>
</feature>
<gene>
    <name evidence="4" type="primary">NOP7</name>
    <name evidence="9" type="ORF">NP233_g6415</name>
</gene>
<feature type="region of interest" description="Disordered" evidence="5">
    <location>
        <begin position="302"/>
        <end position="324"/>
    </location>
</feature>
<dbReference type="Gene3D" id="1.10.1000.11">
    <property type="entry name" value="Arf Nucleotide-binding Site Opener,domain 2"/>
    <property type="match status" value="1"/>
</dbReference>
<dbReference type="SMART" id="SM00292">
    <property type="entry name" value="BRCT"/>
    <property type="match status" value="1"/>
</dbReference>
<dbReference type="GO" id="GO:0000466">
    <property type="term" value="P:maturation of 5.8S rRNA from tricistronic rRNA transcript (SSU-rRNA, 5.8S rRNA, LSU-rRNA)"/>
    <property type="evidence" value="ECO:0007669"/>
    <property type="project" value="UniProtKB-UniRule"/>
</dbReference>
<feature type="compositionally biased region" description="Basic and acidic residues" evidence="5">
    <location>
        <begin position="1747"/>
        <end position="1756"/>
    </location>
</feature>
<accession>A0AAD5VWN2</accession>
<dbReference type="PROSITE" id="PS50190">
    <property type="entry name" value="SEC7"/>
    <property type="match status" value="1"/>
</dbReference>
<feature type="domain" description="BRCT" evidence="7">
    <location>
        <begin position="357"/>
        <end position="459"/>
    </location>
</feature>
<feature type="region of interest" description="Disordered" evidence="5">
    <location>
        <begin position="811"/>
        <end position="884"/>
    </location>
</feature>
<dbReference type="GO" id="GO:0000463">
    <property type="term" value="P:maturation of LSU-rRNA from tricistronic rRNA transcript (SSU-rRNA, 5.8S rRNA, LSU-rRNA)"/>
    <property type="evidence" value="ECO:0007669"/>
    <property type="project" value="UniProtKB-UniRule"/>
</dbReference>
<feature type="region of interest" description="Disordered" evidence="5">
    <location>
        <begin position="920"/>
        <end position="992"/>
    </location>
</feature>
<comment type="subcellular location">
    <subcellularLocation>
        <location evidence="4">Nucleus</location>
        <location evidence="4">Nucleolus</location>
    </subcellularLocation>
    <subcellularLocation>
        <location evidence="4">Nucleus</location>
        <location evidence="4">Nucleoplasm</location>
    </subcellularLocation>
</comment>
<keyword evidence="3 4" id="KW-0539">Nucleus</keyword>
<feature type="compositionally biased region" description="Polar residues" evidence="5">
    <location>
        <begin position="1773"/>
        <end position="1784"/>
    </location>
</feature>
<keyword evidence="1 4" id="KW-0690">Ribosome biogenesis</keyword>
<feature type="compositionally biased region" description="Polar residues" evidence="5">
    <location>
        <begin position="1610"/>
        <end position="1622"/>
    </location>
</feature>
<dbReference type="Pfam" id="PF01369">
    <property type="entry name" value="Sec7"/>
    <property type="match status" value="1"/>
</dbReference>
<evidence type="ECO:0000256" key="1">
    <source>
        <dbReference type="ARBA" id="ARBA00022517"/>
    </source>
</evidence>
<keyword evidence="10" id="KW-1185">Reference proteome</keyword>
<comment type="function">
    <text evidence="4">Component of the NOP7 complex, which is required for maturation of the 25S and 5.8S ribosomal RNAs and formation of the 60S ribosome.</text>
</comment>
<reference evidence="9" key="1">
    <citation type="submission" date="2022-07" db="EMBL/GenBank/DDBJ databases">
        <title>Genome Sequence of Leucocoprinus birnbaumii.</title>
        <authorList>
            <person name="Buettner E."/>
        </authorList>
    </citation>
    <scope>NUCLEOTIDE SEQUENCE</scope>
    <source>
        <strain evidence="9">VT141</strain>
    </source>
</reference>
<feature type="compositionally biased region" description="Polar residues" evidence="5">
    <location>
        <begin position="938"/>
        <end position="992"/>
    </location>
</feature>
<dbReference type="InterPro" id="IPR035999">
    <property type="entry name" value="Sec7_dom_sf"/>
</dbReference>
<dbReference type="Proteomes" id="UP001213000">
    <property type="component" value="Unassembled WGS sequence"/>
</dbReference>
<dbReference type="InterPro" id="IPR023394">
    <property type="entry name" value="Sec7_C_sf"/>
</dbReference>
<evidence type="ECO:0000259" key="6">
    <source>
        <dbReference type="PROSITE" id="PS50003"/>
    </source>
</evidence>
<feature type="region of interest" description="Disordered" evidence="5">
    <location>
        <begin position="1610"/>
        <end position="1646"/>
    </location>
</feature>
<dbReference type="InterPro" id="IPR010613">
    <property type="entry name" value="PES"/>
</dbReference>
<dbReference type="Pfam" id="PF00533">
    <property type="entry name" value="BRCT"/>
    <property type="match status" value="1"/>
</dbReference>
<feature type="region of interest" description="Disordered" evidence="5">
    <location>
        <begin position="1747"/>
        <end position="1784"/>
    </location>
</feature>
<dbReference type="SUPFAM" id="SSF52113">
    <property type="entry name" value="BRCT domain"/>
    <property type="match status" value="1"/>
</dbReference>
<feature type="region of interest" description="Disordered" evidence="5">
    <location>
        <begin position="693"/>
        <end position="799"/>
    </location>
</feature>
<dbReference type="CDD" id="cd17709">
    <property type="entry name" value="BRCT_pescadillo_like"/>
    <property type="match status" value="1"/>
</dbReference>
<comment type="caution">
    <text evidence="9">The sequence shown here is derived from an EMBL/GenBank/DDBJ whole genome shotgun (WGS) entry which is preliminary data.</text>
</comment>
<dbReference type="GO" id="GO:0070545">
    <property type="term" value="C:PeBoW complex"/>
    <property type="evidence" value="ECO:0007669"/>
    <property type="project" value="TreeGrafter"/>
</dbReference>
<dbReference type="GO" id="GO:0032012">
    <property type="term" value="P:regulation of ARF protein signal transduction"/>
    <property type="evidence" value="ECO:0007669"/>
    <property type="project" value="InterPro"/>
</dbReference>
<dbReference type="GO" id="GO:0030687">
    <property type="term" value="C:preribosome, large subunit precursor"/>
    <property type="evidence" value="ECO:0007669"/>
    <property type="project" value="UniProtKB-UniRule"/>
</dbReference>
<protein>
    <recommendedName>
        <fullName evidence="4">Pescadillo homolog</fullName>
    </recommendedName>
    <alternativeName>
        <fullName evidence="4">Nucleolar protein 7 homolog</fullName>
    </alternativeName>
</protein>
<dbReference type="InterPro" id="IPR001849">
    <property type="entry name" value="PH_domain"/>
</dbReference>
<proteinExistence type="inferred from homology"/>
<evidence type="ECO:0000256" key="3">
    <source>
        <dbReference type="ARBA" id="ARBA00023242"/>
    </source>
</evidence>
<evidence type="ECO:0000313" key="10">
    <source>
        <dbReference type="Proteomes" id="UP001213000"/>
    </source>
</evidence>
<dbReference type="InterPro" id="IPR036420">
    <property type="entry name" value="BRCT_dom_sf"/>
</dbReference>
<feature type="compositionally biased region" description="Polar residues" evidence="5">
    <location>
        <begin position="856"/>
        <end position="868"/>
    </location>
</feature>
<name>A0AAD5VWN2_9AGAR</name>
<evidence type="ECO:0000256" key="2">
    <source>
        <dbReference type="ARBA" id="ARBA00022552"/>
    </source>
</evidence>
<dbReference type="SMART" id="SM00233">
    <property type="entry name" value="PH"/>
    <property type="match status" value="1"/>
</dbReference>
<dbReference type="EMBL" id="JANIEX010000418">
    <property type="protein sequence ID" value="KAJ3567359.1"/>
    <property type="molecule type" value="Genomic_DNA"/>
</dbReference>
<organism evidence="9 10">
    <name type="scientific">Leucocoprinus birnbaumii</name>
    <dbReference type="NCBI Taxonomy" id="56174"/>
    <lineage>
        <taxon>Eukaryota</taxon>
        <taxon>Fungi</taxon>
        <taxon>Dikarya</taxon>
        <taxon>Basidiomycota</taxon>
        <taxon>Agaricomycotina</taxon>
        <taxon>Agaricomycetes</taxon>
        <taxon>Agaricomycetidae</taxon>
        <taxon>Agaricales</taxon>
        <taxon>Agaricineae</taxon>
        <taxon>Agaricaceae</taxon>
        <taxon>Leucocoprinus</taxon>
    </lineage>
</organism>
<feature type="compositionally biased region" description="Polar residues" evidence="5">
    <location>
        <begin position="811"/>
        <end position="837"/>
    </location>
</feature>
<dbReference type="SMART" id="SM00222">
    <property type="entry name" value="Sec7"/>
    <property type="match status" value="1"/>
</dbReference>
<dbReference type="PANTHER" id="PTHR12221:SF6">
    <property type="entry name" value="PESCADILLO HOMOLOG"/>
    <property type="match status" value="1"/>
</dbReference>
<evidence type="ECO:0000313" key="9">
    <source>
        <dbReference type="EMBL" id="KAJ3567359.1"/>
    </source>
</evidence>
<dbReference type="Gene3D" id="2.30.29.30">
    <property type="entry name" value="Pleckstrin-homology domain (PH domain)/Phosphotyrosine-binding domain (PTB)"/>
    <property type="match status" value="1"/>
</dbReference>
<dbReference type="GO" id="GO:0005654">
    <property type="term" value="C:nucleoplasm"/>
    <property type="evidence" value="ECO:0007669"/>
    <property type="project" value="UniProtKB-SubCell"/>
</dbReference>
<dbReference type="SUPFAM" id="SSF50729">
    <property type="entry name" value="PH domain-like"/>
    <property type="match status" value="1"/>
</dbReference>
<dbReference type="InterPro" id="IPR011993">
    <property type="entry name" value="PH-like_dom_sf"/>
</dbReference>
<evidence type="ECO:0000259" key="8">
    <source>
        <dbReference type="PROSITE" id="PS50190"/>
    </source>
</evidence>
<feature type="domain" description="PH" evidence="6">
    <location>
        <begin position="1358"/>
        <end position="1485"/>
    </location>
</feature>
<sequence>MGRIKQKGKAGAAKAYITRTAAVKKLQCSLADFRRLCILKGIFPREPKNKKKANKGSSAPTSFYYAKDIAYLAHEPVLKKLREHKAFAKKLSRALGRGEWSSAKSLEENKPVYRLDHIIKERYPTFIDALRDIDDALCMAFLFASLPSDQRLPPELIENCARLSAEWQLYVMHSQSLRKAFLSIKGVYYQAEVMDQTITWLVPYQFTQNIPSDVDVRVMLTFLELYQTLLGFVFFKLYTDAGLVYPPPLDTKKFEGAAGVGAFSLQEATTSSKNPVTKHKVVEIDGRKISGKDVRQTIKTISASSGDMEMDPPQNDSSSPVDTVQEEDFVLHSSANSADSDATLPTLKTLETLPKPISTSLFAPYTFFLSRETSRSIFEFLIRSFGGKVGWPGSSGDGSPVDEDDPSITHVIIDRPVAPLRAESTEEKERRSRRKYVQPQWIVDCINSGKILLEESYAQGQTLPPHLSPFGEYEGAYDPTVGPVGSLPEVEESEAEDEVEGGSASIDEDEPEGTKHDLKKALEDAAVDPSALRAAELAAEAAGMDYDAFEKEVNKLGKKRAKKETTRAGEAEEEEMNKMMMSNKKRKLYEKMKYSQNKKETERSTLEAKKKAILARKKQEITRSPSPLYPPLQHFLLSWDVSLSITRACPRTDQTPLPPPYHDSRQSPLIVTETTTTRTQVVTTTTETTTHFLSFPAWRKRSNNNASSSQRPRIAGSLEGNPARTPLSQRDKALPPTPADISAHLPRLPDARNPKSRAKKSDRHEVASQKPATPLQSPLGLALPPRYAPASPTFSKNPKSEINTVAFTSTPCFQSTTEPSSNVRRSKSSQRLGSPSNLTPPDPETSRRTRGVSLLGITTSDTKASASQKGKERPSEPLKTLTRKSSFWNRRKDISSARPVTAHGDLSDLHNSLEINFSNLPPPLPRAQKLQARDPVSRSLSERPQSYYPTVSPEISVSPVDSPSSHTRRPSTAGSSTGFANRASSSRPGPTRTIAVSFSEVNGQAHVPRGRSQTNPPLLHRLSLNVFSPPSFLSSSPTSLPSSPLTTSSDLVRKSVVIPRPMENEESPEIYVRRLLDAVNKVEVTSILASSVEPFYVQALKAFIGRFNFVADPLDIALRKLLLEIGLPKETQQIDRVMEAFARRYTECNPDLYVSDDHPYILAFSLIMLHTDAFNKSNRHKMTKPDYIKNTSLPGVAPEILEYFYDNIVFAPFIFIEDPLDVNGQHGLVAESNRRSTVFGDLPSLNSGITSAGSTLAIKTNKIDPYYLISNDLLSPLRVDVKATIPLSNPFSYKGTAVKWDEEELLRAFTHAHVMDVGAESARSSPFFSIPAAGSSSPLISSPLGTGSVKREGDLTLRLTKVGVMDRKDELGESGKKPLSRKWKSWGVLLTGSQLLFSRDPARMQALISQTEKGGNDQVILPPSAILRVDELLSLKNAIAVFDTSYTKHQYTFRLVLGDGRHLLLKASSEEDMNQWIARINYASAFKTAGIRMRLSGMSGRNMELTGVAAATSHLHDLQNQTHSPSLDSGRWDENAPRALFEMLSGVPPMHKRPPTQQKVTLRTARDEVELEASVPLELEKTPEFMDAFDQVKADLATESWLQMGKGSDQTLTLSIPTSPSGELSPRARSSFELHSQISSSNDHSRPFSRSQIIEAKILELDDRLIATEKHLDTEMRIIHNVATLSPFQKATRDRLVVSLQTRARVIMQLRLEIARMRCHRNILRDDMLAENRIWKEVKDTALKAAKETLQSRRSPEASSLTLSSRELRHDSSQPIRLQNQKSESSICESFHTAIDFGPNWPSSDDLGSSFLTASRVADSPRPSTSGSFSSYRYDGNSSRIWKSESAFAVGSLADHDIMPRSEDAHVQHEKFYTALESPVEEAEEWDKTRCAKRVSLVRVPSTLDFFPISKRLTLNSSKPDS</sequence>
<dbReference type="Gene3D" id="3.40.50.10190">
    <property type="entry name" value="BRCT domain"/>
    <property type="match status" value="1"/>
</dbReference>
<evidence type="ECO:0000259" key="7">
    <source>
        <dbReference type="PROSITE" id="PS50172"/>
    </source>
</evidence>
<feature type="region of interest" description="Disordered" evidence="5">
    <location>
        <begin position="483"/>
        <end position="514"/>
    </location>
</feature>